<name>A0ABU5SNN7_9BACT</name>
<organism evidence="1 2">
    <name type="scientific">Arcicella lustrica</name>
    <dbReference type="NCBI Taxonomy" id="2984196"/>
    <lineage>
        <taxon>Bacteria</taxon>
        <taxon>Pseudomonadati</taxon>
        <taxon>Bacteroidota</taxon>
        <taxon>Cytophagia</taxon>
        <taxon>Cytophagales</taxon>
        <taxon>Flectobacillaceae</taxon>
        <taxon>Arcicella</taxon>
    </lineage>
</organism>
<keyword evidence="2" id="KW-1185">Reference proteome</keyword>
<comment type="caution">
    <text evidence="1">The sequence shown here is derived from an EMBL/GenBank/DDBJ whole genome shotgun (WGS) entry which is preliminary data.</text>
</comment>
<evidence type="ECO:0000313" key="2">
    <source>
        <dbReference type="Proteomes" id="UP001302222"/>
    </source>
</evidence>
<proteinExistence type="predicted"/>
<protein>
    <submittedName>
        <fullName evidence="1">Uncharacterized protein</fullName>
    </submittedName>
</protein>
<dbReference type="RefSeq" id="WP_323689041.1">
    <property type="nucleotide sequence ID" value="NZ_JAYGIM010000016.1"/>
</dbReference>
<accession>A0ABU5SNN7</accession>
<dbReference type="EMBL" id="JAYGIM010000016">
    <property type="protein sequence ID" value="MEA5428911.1"/>
    <property type="molecule type" value="Genomic_DNA"/>
</dbReference>
<gene>
    <name evidence="1" type="ORF">VB798_20135</name>
</gene>
<evidence type="ECO:0000313" key="1">
    <source>
        <dbReference type="EMBL" id="MEA5428911.1"/>
    </source>
</evidence>
<reference evidence="1 2" key="1">
    <citation type="submission" date="2023-12" db="EMBL/GenBank/DDBJ databases">
        <title>Novel species of the genus Arcicella isolated from rivers.</title>
        <authorList>
            <person name="Lu H."/>
        </authorList>
    </citation>
    <scope>NUCLEOTIDE SEQUENCE [LARGE SCALE GENOMIC DNA]</scope>
    <source>
        <strain evidence="1 2">DC25W</strain>
    </source>
</reference>
<sequence>MKEITFKRTSNVFLNTGIIALHDYLERCASGELSLNGYTLENNDFILTKDSLSIKHNNLFQLLEDVYYLMGKEVYDTSGKKALEVVDKFYFIKEPFEAIPFAKMKTYGLGELITNDPAPVASKNGIKIKFDKLLTQDRLFAEQIALFLNRKGKKLKFYSVIDSAIQENKIIDGKRVENSGGESEIFINAGYTKTPDIAFREEYFNSGNEFCYLTGESFEQLIDVQNTSPFFSGLLNFNSFLKGNDKKISWKAMYLSRFSPKYCLYMYVSGLDSLICYLFESGSLKQLKQLLSENRSVFKTTLELLEANYMSNFKLHNFNFKKDNESRLATKNDFTEQSEISFMLIYTLYRQILFNQNIEDIKDEDDDFDPMAESSFEKIPVSLYSFKADKFASTLRPNSFEQFNNFKYSIRLISFLEKQGVNFQQVLGSLKLLKPSEKSSKNSYRLERKIRNTVLNKILNKKAIIEDIENLFYQCFTLTLSGENIGYKNYNALQKLVELYEPIIHSKGNAQMKEEKDKIQEKAIKFGSSIGISIINYEDANTISEKQSNAKNGRAYIIGLHKARTLAQFTEAIIRFQKKYGLVFSSELLNNIDDDNFETVRQFAIISALNQINSILNYKSE</sequence>
<dbReference type="Proteomes" id="UP001302222">
    <property type="component" value="Unassembled WGS sequence"/>
</dbReference>